<dbReference type="EMBL" id="BAABME010000513">
    <property type="protein sequence ID" value="GAA0143395.1"/>
    <property type="molecule type" value="Genomic_DNA"/>
</dbReference>
<dbReference type="PANTHER" id="PTHR31286">
    <property type="entry name" value="GLYCINE-RICH CELL WALL STRUCTURAL PROTEIN 1.8-LIKE"/>
    <property type="match status" value="1"/>
</dbReference>
<accession>A0AAV3NVH0</accession>
<keyword evidence="2" id="KW-1185">Reference proteome</keyword>
<sequence>MVVLWPLNALKVSVDCGGFKPSFDDLEKFAKSNWGDFGFESFHKLSAEMYLFQFHSDAWIFARRPLIIKAWSHDAKIERKREVNVPVWVRIPNLILQFWNEEMLSKIGSYIGKPLVVDSATSSLERMAYARVYVEIDVNWELSEFVPLVDDFWNEFQQKINFERCFHGRAPLKRAEVVDTKTRRFKIVQKWQPKRIPNESKVDDVLPQMLVVQQEIVEDVVVDRIVIGDKPDTGHGPIPVKNAFASLDEDDVELGKEDVILPLNVAFEVALSIDSNPSSGKQLIRNGEGRKKAELTKIRQSVRGSFFLSAVYDKHTPADRRSRWSSLVDDACRMNGEPWSIGGDFNIVRDSSESVGGGSPDSIGMKEFNEYISSINVMELPHIGLDVPVVQESNHCPLDVSITCNIPSDPKPFKYNHFLVSHESFLSIIEGVWNEAVEAFSNISMRVVEMKHEFEEVQNLVLNGDVSNETLLKAKGITLQYNLLCKAKSEFYKNKARMAWYKDGDDNTKLFHYSMRINESKSLITQIHNDNGVLISDYQQVKMGAIEFYKKLFSTQDTIINK</sequence>
<dbReference type="InterPro" id="IPR040256">
    <property type="entry name" value="At4g02000-like"/>
</dbReference>
<protein>
    <recommendedName>
        <fullName evidence="3">DUF4283 domain-containing protein</fullName>
    </recommendedName>
</protein>
<organism evidence="1 2">
    <name type="scientific">Lithospermum erythrorhizon</name>
    <name type="common">Purple gromwell</name>
    <name type="synonym">Lithospermum officinale var. erythrorhizon</name>
    <dbReference type="NCBI Taxonomy" id="34254"/>
    <lineage>
        <taxon>Eukaryota</taxon>
        <taxon>Viridiplantae</taxon>
        <taxon>Streptophyta</taxon>
        <taxon>Embryophyta</taxon>
        <taxon>Tracheophyta</taxon>
        <taxon>Spermatophyta</taxon>
        <taxon>Magnoliopsida</taxon>
        <taxon>eudicotyledons</taxon>
        <taxon>Gunneridae</taxon>
        <taxon>Pentapetalae</taxon>
        <taxon>asterids</taxon>
        <taxon>lamiids</taxon>
        <taxon>Boraginales</taxon>
        <taxon>Boraginaceae</taxon>
        <taxon>Boraginoideae</taxon>
        <taxon>Lithospermeae</taxon>
        <taxon>Lithospermum</taxon>
    </lineage>
</organism>
<comment type="caution">
    <text evidence="1">The sequence shown here is derived from an EMBL/GenBank/DDBJ whole genome shotgun (WGS) entry which is preliminary data.</text>
</comment>
<proteinExistence type="predicted"/>
<dbReference type="PANTHER" id="PTHR31286:SF165">
    <property type="entry name" value="DUF4283 DOMAIN-CONTAINING PROTEIN"/>
    <property type="match status" value="1"/>
</dbReference>
<evidence type="ECO:0008006" key="3">
    <source>
        <dbReference type="Google" id="ProtNLM"/>
    </source>
</evidence>
<reference evidence="1 2" key="1">
    <citation type="submission" date="2024-01" db="EMBL/GenBank/DDBJ databases">
        <title>The complete chloroplast genome sequence of Lithospermum erythrorhizon: insights into the phylogenetic relationship among Boraginaceae species and the maternal lineages of purple gromwells.</title>
        <authorList>
            <person name="Okada T."/>
            <person name="Watanabe K."/>
        </authorList>
    </citation>
    <scope>NUCLEOTIDE SEQUENCE [LARGE SCALE GENOMIC DNA]</scope>
</reference>
<gene>
    <name evidence="1" type="ORF">LIER_04088</name>
</gene>
<dbReference type="AlphaFoldDB" id="A0AAV3NVH0"/>
<name>A0AAV3NVH0_LITER</name>
<dbReference type="Proteomes" id="UP001454036">
    <property type="component" value="Unassembled WGS sequence"/>
</dbReference>
<evidence type="ECO:0000313" key="2">
    <source>
        <dbReference type="Proteomes" id="UP001454036"/>
    </source>
</evidence>
<evidence type="ECO:0000313" key="1">
    <source>
        <dbReference type="EMBL" id="GAA0143395.1"/>
    </source>
</evidence>